<accession>D7MSR4</accession>
<protein>
    <submittedName>
        <fullName evidence="3">Predicted protein</fullName>
    </submittedName>
</protein>
<sequence>MKKKNQPNLRLVFLLLVVILVSCSIDRALASPQELLPLTGYRWRVKMIQSQPSRSNPSRGRSIRDGPGHGYYIPKPPPPPLLSPLSSPLQSSSSSLAPSSMPFSSP</sequence>
<keyword evidence="2" id="KW-0732">Signal</keyword>
<feature type="compositionally biased region" description="Low complexity" evidence="1">
    <location>
        <begin position="83"/>
        <end position="106"/>
    </location>
</feature>
<gene>
    <name evidence="3" type="ORF">ARALYDRAFT_684033</name>
</gene>
<dbReference type="AlphaFoldDB" id="D7MSR4"/>
<feature type="signal peptide" evidence="2">
    <location>
        <begin position="1"/>
        <end position="30"/>
    </location>
</feature>
<dbReference type="PROSITE" id="PS51257">
    <property type="entry name" value="PROKAR_LIPOPROTEIN"/>
    <property type="match status" value="1"/>
</dbReference>
<dbReference type="Gramene" id="Al_scaffold_0008_853">
    <property type="protein sequence ID" value="Al_scaffold_0008_853"/>
    <property type="gene ID" value="Al_scaffold_0008_853"/>
</dbReference>
<evidence type="ECO:0000313" key="3">
    <source>
        <dbReference type="EMBL" id="EFH40038.1"/>
    </source>
</evidence>
<evidence type="ECO:0000256" key="2">
    <source>
        <dbReference type="SAM" id="SignalP"/>
    </source>
</evidence>
<dbReference type="EMBL" id="GL348720">
    <property type="protein sequence ID" value="EFH40038.1"/>
    <property type="molecule type" value="Genomic_DNA"/>
</dbReference>
<organism evidence="4">
    <name type="scientific">Arabidopsis lyrata subsp. lyrata</name>
    <name type="common">Lyre-leaved rock-cress</name>
    <dbReference type="NCBI Taxonomy" id="81972"/>
    <lineage>
        <taxon>Eukaryota</taxon>
        <taxon>Viridiplantae</taxon>
        <taxon>Streptophyta</taxon>
        <taxon>Embryophyta</taxon>
        <taxon>Tracheophyta</taxon>
        <taxon>Spermatophyta</taxon>
        <taxon>Magnoliopsida</taxon>
        <taxon>eudicotyledons</taxon>
        <taxon>Gunneridae</taxon>
        <taxon>Pentapetalae</taxon>
        <taxon>rosids</taxon>
        <taxon>malvids</taxon>
        <taxon>Brassicales</taxon>
        <taxon>Brassicaceae</taxon>
        <taxon>Camelineae</taxon>
        <taxon>Arabidopsis</taxon>
    </lineage>
</organism>
<evidence type="ECO:0000256" key="1">
    <source>
        <dbReference type="SAM" id="MobiDB-lite"/>
    </source>
</evidence>
<evidence type="ECO:0000313" key="4">
    <source>
        <dbReference type="Proteomes" id="UP000008694"/>
    </source>
</evidence>
<feature type="region of interest" description="Disordered" evidence="1">
    <location>
        <begin position="49"/>
        <end position="106"/>
    </location>
</feature>
<proteinExistence type="predicted"/>
<dbReference type="Proteomes" id="UP000008694">
    <property type="component" value="Unassembled WGS sequence"/>
</dbReference>
<keyword evidence="4" id="KW-1185">Reference proteome</keyword>
<reference evidence="4" key="1">
    <citation type="journal article" date="2011" name="Nat. Genet.">
        <title>The Arabidopsis lyrata genome sequence and the basis of rapid genome size change.</title>
        <authorList>
            <person name="Hu T.T."/>
            <person name="Pattyn P."/>
            <person name="Bakker E.G."/>
            <person name="Cao J."/>
            <person name="Cheng J.-F."/>
            <person name="Clark R.M."/>
            <person name="Fahlgren N."/>
            <person name="Fawcett J.A."/>
            <person name="Grimwood J."/>
            <person name="Gundlach H."/>
            <person name="Haberer G."/>
            <person name="Hollister J.D."/>
            <person name="Ossowski S."/>
            <person name="Ottilar R.P."/>
            <person name="Salamov A.A."/>
            <person name="Schneeberger K."/>
            <person name="Spannagl M."/>
            <person name="Wang X."/>
            <person name="Yang L."/>
            <person name="Nasrallah M.E."/>
            <person name="Bergelson J."/>
            <person name="Carrington J.C."/>
            <person name="Gaut B.S."/>
            <person name="Schmutz J."/>
            <person name="Mayer K.F.X."/>
            <person name="Van de Peer Y."/>
            <person name="Grigoriev I.V."/>
            <person name="Nordborg M."/>
            <person name="Weigel D."/>
            <person name="Guo Y.-L."/>
        </authorList>
    </citation>
    <scope>NUCLEOTIDE SEQUENCE [LARGE SCALE GENOMIC DNA]</scope>
    <source>
        <strain evidence="4">cv. MN47</strain>
    </source>
</reference>
<dbReference type="HOGENOM" id="CLU_2226851_0_0_1"/>
<name>D7MSR4_ARALL</name>
<feature type="chain" id="PRO_5003104426" evidence="2">
    <location>
        <begin position="31"/>
        <end position="106"/>
    </location>
</feature>
<feature type="compositionally biased region" description="Polar residues" evidence="1">
    <location>
        <begin position="49"/>
        <end position="59"/>
    </location>
</feature>